<dbReference type="InterPro" id="IPR050482">
    <property type="entry name" value="Sensor_HK_TwoCompSys"/>
</dbReference>
<dbReference type="Pfam" id="PF02518">
    <property type="entry name" value="HATPase_c"/>
    <property type="match status" value="1"/>
</dbReference>
<feature type="domain" description="Signal transduction histidine kinase subgroup 3 dimerisation and phosphoacceptor" evidence="9">
    <location>
        <begin position="181"/>
        <end position="244"/>
    </location>
</feature>
<dbReference type="InterPro" id="IPR011712">
    <property type="entry name" value="Sig_transdc_His_kin_sub3_dim/P"/>
</dbReference>
<name>A0ABT0XQ02_9BACI</name>
<dbReference type="PANTHER" id="PTHR24421:SF63">
    <property type="entry name" value="SENSOR HISTIDINE KINASE DESK"/>
    <property type="match status" value="1"/>
</dbReference>
<feature type="transmembrane region" description="Helical" evidence="7">
    <location>
        <begin position="12"/>
        <end position="32"/>
    </location>
</feature>
<dbReference type="Proteomes" id="UP001203665">
    <property type="component" value="Unassembled WGS sequence"/>
</dbReference>
<organism evidence="11 12">
    <name type="scientific">Alkalicoccobacillus plakortidis</name>
    <dbReference type="NCBI Taxonomy" id="444060"/>
    <lineage>
        <taxon>Bacteria</taxon>
        <taxon>Bacillati</taxon>
        <taxon>Bacillota</taxon>
        <taxon>Bacilli</taxon>
        <taxon>Bacillales</taxon>
        <taxon>Bacillaceae</taxon>
        <taxon>Alkalicoccobacillus</taxon>
    </lineage>
</organism>
<evidence type="ECO:0000256" key="3">
    <source>
        <dbReference type="ARBA" id="ARBA00022679"/>
    </source>
</evidence>
<evidence type="ECO:0000256" key="2">
    <source>
        <dbReference type="ARBA" id="ARBA00012438"/>
    </source>
</evidence>
<sequence length="382" mass="44084">MLEKIQKFNLHTYSGISPYIWAVFFILPFYYIFQFSFEVDMIASVILTVSFFIFYRIAFLSKGWIIYLWTFILMGVSTSTIFLFGYTFFAFFIAYFIGNIRDKRSFYLLYFIHLGTTSFSINYGIINEPNLFLPQLAFVIIAWISVILLPFSTHNKNERDILEDKLEDANEQLAELIKVKERQRIARDLHDTLGQSLSMIGLKSELARKLIYKNPQQAAIEIKEVQQAARTSLNEVRKLVSSMKGLRLRDERTLSAQMLKAAHIAWGWHEEDREVLTNVNLITENILAMSLKEAVTNVVKHSNATTCEAFIQAKEDQLLLIVRDNGTFKATGNYFEKGNGLAGMKERLEFVNGSLEVDTSNGTELRIKVPYDIKIIYKDENS</sequence>
<dbReference type="Pfam" id="PF23540">
    <property type="entry name" value="DesK_N"/>
    <property type="match status" value="1"/>
</dbReference>
<feature type="domain" description="DesK/YvfT N-terminal" evidence="10">
    <location>
        <begin position="9"/>
        <end position="153"/>
    </location>
</feature>
<proteinExistence type="predicted"/>
<keyword evidence="7" id="KW-0472">Membrane</keyword>
<protein>
    <recommendedName>
        <fullName evidence="2">histidine kinase</fullName>
        <ecNumber evidence="2">2.7.13.3</ecNumber>
    </recommendedName>
</protein>
<feature type="transmembrane region" description="Helical" evidence="7">
    <location>
        <begin position="107"/>
        <end position="126"/>
    </location>
</feature>
<evidence type="ECO:0000259" key="8">
    <source>
        <dbReference type="Pfam" id="PF02518"/>
    </source>
</evidence>
<evidence type="ECO:0000259" key="9">
    <source>
        <dbReference type="Pfam" id="PF07730"/>
    </source>
</evidence>
<evidence type="ECO:0000256" key="5">
    <source>
        <dbReference type="ARBA" id="ARBA00023012"/>
    </source>
</evidence>
<evidence type="ECO:0000256" key="7">
    <source>
        <dbReference type="SAM" id="Phobius"/>
    </source>
</evidence>
<evidence type="ECO:0000256" key="1">
    <source>
        <dbReference type="ARBA" id="ARBA00000085"/>
    </source>
</evidence>
<comment type="caution">
    <text evidence="11">The sequence shown here is derived from an EMBL/GenBank/DDBJ whole genome shotgun (WGS) entry which is preliminary data.</text>
</comment>
<keyword evidence="6" id="KW-0175">Coiled coil</keyword>
<dbReference type="EC" id="2.7.13.3" evidence="2"/>
<dbReference type="Gene3D" id="3.30.565.10">
    <property type="entry name" value="Histidine kinase-like ATPase, C-terminal domain"/>
    <property type="match status" value="1"/>
</dbReference>
<keyword evidence="7" id="KW-1133">Transmembrane helix</keyword>
<keyword evidence="5" id="KW-0902">Two-component regulatory system</keyword>
<keyword evidence="7" id="KW-0812">Transmembrane</keyword>
<keyword evidence="12" id="KW-1185">Reference proteome</keyword>
<evidence type="ECO:0000256" key="4">
    <source>
        <dbReference type="ARBA" id="ARBA00022777"/>
    </source>
</evidence>
<dbReference type="PANTHER" id="PTHR24421">
    <property type="entry name" value="NITRATE/NITRITE SENSOR PROTEIN NARX-RELATED"/>
    <property type="match status" value="1"/>
</dbReference>
<dbReference type="CDD" id="cd16917">
    <property type="entry name" value="HATPase_UhpB-NarQ-NarX-like"/>
    <property type="match status" value="1"/>
</dbReference>
<feature type="coiled-coil region" evidence="6">
    <location>
        <begin position="152"/>
        <end position="186"/>
    </location>
</feature>
<feature type="transmembrane region" description="Helical" evidence="7">
    <location>
        <begin position="39"/>
        <end position="58"/>
    </location>
</feature>
<keyword evidence="4 11" id="KW-0418">Kinase</keyword>
<feature type="domain" description="Histidine kinase/HSP90-like ATPase" evidence="8">
    <location>
        <begin position="287"/>
        <end position="372"/>
    </location>
</feature>
<evidence type="ECO:0000313" key="12">
    <source>
        <dbReference type="Proteomes" id="UP001203665"/>
    </source>
</evidence>
<dbReference type="InterPro" id="IPR036890">
    <property type="entry name" value="HATPase_C_sf"/>
</dbReference>
<reference evidence="11" key="1">
    <citation type="submission" date="2022-06" db="EMBL/GenBank/DDBJ databases">
        <title>Alkalicoccobacillus porphyridii sp. nov., isolated from a marine red alga, Porphyridium purpureum and reclassification of Shouchella plakortidis and Shouchella gibsonii as Alkalicoccobacillus plakortidis comb. nov. and Alkalicoccobacillus gibsonii comb. nov.</title>
        <authorList>
            <person name="Kim K.H."/>
            <person name="Lee J.K."/>
            <person name="Han D.M."/>
            <person name="Baek J.H."/>
            <person name="Jeon C.O."/>
        </authorList>
    </citation>
    <scope>NUCLEOTIDE SEQUENCE</scope>
    <source>
        <strain evidence="11">DSM 19153</strain>
    </source>
</reference>
<dbReference type="InterPro" id="IPR003594">
    <property type="entry name" value="HATPase_dom"/>
</dbReference>
<dbReference type="EMBL" id="JAMQJY010000008">
    <property type="protein sequence ID" value="MCM2677990.1"/>
    <property type="molecule type" value="Genomic_DNA"/>
</dbReference>
<feature type="transmembrane region" description="Helical" evidence="7">
    <location>
        <begin position="132"/>
        <end position="151"/>
    </location>
</feature>
<dbReference type="InterPro" id="IPR056374">
    <property type="entry name" value="DesK/YvfT_N"/>
</dbReference>
<accession>A0ABT0XQ02</accession>
<evidence type="ECO:0000256" key="6">
    <source>
        <dbReference type="SAM" id="Coils"/>
    </source>
</evidence>
<dbReference type="SUPFAM" id="SSF55874">
    <property type="entry name" value="ATPase domain of HSP90 chaperone/DNA topoisomerase II/histidine kinase"/>
    <property type="match status" value="1"/>
</dbReference>
<evidence type="ECO:0000259" key="10">
    <source>
        <dbReference type="Pfam" id="PF23540"/>
    </source>
</evidence>
<gene>
    <name evidence="11" type="ORF">NDM98_22970</name>
</gene>
<dbReference type="RefSeq" id="WP_251611835.1">
    <property type="nucleotide sequence ID" value="NZ_JAMQJY010000008.1"/>
</dbReference>
<dbReference type="Gene3D" id="1.20.5.1930">
    <property type="match status" value="1"/>
</dbReference>
<feature type="transmembrane region" description="Helical" evidence="7">
    <location>
        <begin position="64"/>
        <end position="95"/>
    </location>
</feature>
<comment type="catalytic activity">
    <reaction evidence="1">
        <text>ATP + protein L-histidine = ADP + protein N-phospho-L-histidine.</text>
        <dbReference type="EC" id="2.7.13.3"/>
    </reaction>
</comment>
<dbReference type="Pfam" id="PF07730">
    <property type="entry name" value="HisKA_3"/>
    <property type="match status" value="1"/>
</dbReference>
<evidence type="ECO:0000313" key="11">
    <source>
        <dbReference type="EMBL" id="MCM2677990.1"/>
    </source>
</evidence>
<keyword evidence="3" id="KW-0808">Transferase</keyword>
<dbReference type="GO" id="GO:0016301">
    <property type="term" value="F:kinase activity"/>
    <property type="evidence" value="ECO:0007669"/>
    <property type="project" value="UniProtKB-KW"/>
</dbReference>